<dbReference type="OrthoDB" id="1650227at2"/>
<dbReference type="InterPro" id="IPR025617">
    <property type="entry name" value="YqzL"/>
</dbReference>
<dbReference type="EMBL" id="QQAY01000003">
    <property type="protein sequence ID" value="RDI44000.1"/>
    <property type="molecule type" value="Genomic_DNA"/>
</dbReference>
<sequence>MLELTWKFFVQTGSIDTYLLFKELEKDNPVMPSYPDDEMTEINFPII</sequence>
<evidence type="ECO:0000313" key="1">
    <source>
        <dbReference type="EMBL" id="RDI44000.1"/>
    </source>
</evidence>
<dbReference type="Pfam" id="PF14006">
    <property type="entry name" value="YqzL"/>
    <property type="match status" value="1"/>
</dbReference>
<reference evidence="1 2" key="1">
    <citation type="submission" date="2018-07" db="EMBL/GenBank/DDBJ databases">
        <title>Genomic Encyclopedia of Type Strains, Phase IV (KMG-IV): sequencing the most valuable type-strain genomes for metagenomic binning, comparative biology and taxonomic classification.</title>
        <authorList>
            <person name="Goeker M."/>
        </authorList>
    </citation>
    <scope>NUCLEOTIDE SEQUENCE [LARGE SCALE GENOMIC DNA]</scope>
    <source>
        <strain evidence="1 2">DSM 25281</strain>
    </source>
</reference>
<dbReference type="RefSeq" id="WP_114744899.1">
    <property type="nucleotide sequence ID" value="NZ_QQAY01000003.1"/>
</dbReference>
<gene>
    <name evidence="1" type="ORF">DFR59_10363</name>
</gene>
<evidence type="ECO:0000313" key="2">
    <source>
        <dbReference type="Proteomes" id="UP000255326"/>
    </source>
</evidence>
<dbReference type="AlphaFoldDB" id="A0A370GKW1"/>
<keyword evidence="2" id="KW-1185">Reference proteome</keyword>
<dbReference type="Proteomes" id="UP000255326">
    <property type="component" value="Unassembled WGS sequence"/>
</dbReference>
<protein>
    <submittedName>
        <fullName evidence="1">YqzL-like protein</fullName>
    </submittedName>
</protein>
<organism evidence="1 2">
    <name type="scientific">Falsibacillus pallidus</name>
    <dbReference type="NCBI Taxonomy" id="493781"/>
    <lineage>
        <taxon>Bacteria</taxon>
        <taxon>Bacillati</taxon>
        <taxon>Bacillota</taxon>
        <taxon>Bacilli</taxon>
        <taxon>Bacillales</taxon>
        <taxon>Bacillaceae</taxon>
        <taxon>Falsibacillus</taxon>
    </lineage>
</organism>
<name>A0A370GKW1_9BACI</name>
<proteinExistence type="predicted"/>
<accession>A0A370GKW1</accession>
<comment type="caution">
    <text evidence="1">The sequence shown here is derived from an EMBL/GenBank/DDBJ whole genome shotgun (WGS) entry which is preliminary data.</text>
</comment>